<comment type="subcellular location">
    <subcellularLocation>
        <location evidence="1">Cell envelope</location>
    </subcellularLocation>
</comment>
<dbReference type="PANTHER" id="PTHR32347:SF14">
    <property type="entry name" value="EFFLUX SYSTEM COMPONENT YKNX-RELATED"/>
    <property type="match status" value="1"/>
</dbReference>
<evidence type="ECO:0000313" key="5">
    <source>
        <dbReference type="Proteomes" id="UP001144471"/>
    </source>
</evidence>
<evidence type="ECO:0000256" key="1">
    <source>
        <dbReference type="ARBA" id="ARBA00004196"/>
    </source>
</evidence>
<gene>
    <name evidence="4" type="ORF">PM10SUCC1_24200</name>
</gene>
<evidence type="ECO:0000313" key="4">
    <source>
        <dbReference type="EMBL" id="GLI56906.1"/>
    </source>
</evidence>
<keyword evidence="2 3" id="KW-0175">Coiled coil</keyword>
<dbReference type="GO" id="GO:0030313">
    <property type="term" value="C:cell envelope"/>
    <property type="evidence" value="ECO:0007669"/>
    <property type="project" value="UniProtKB-SubCell"/>
</dbReference>
<protein>
    <submittedName>
        <fullName evidence="4">ABC transporter permease</fullName>
    </submittedName>
</protein>
<evidence type="ECO:0000256" key="2">
    <source>
        <dbReference type="ARBA" id="ARBA00023054"/>
    </source>
</evidence>
<sequence>MNKKYLAIAILAVGLLGGAGIKAVNNRGVKDVRLATVARENLEESVRLEGVVAPKNMYNLYTEVPLVVDEVVVNLGQEVKAGDVLVKFSQGSVESVENDIRGLELDLRNAKLELDDLESGSMKLDLDSRKLETERMENQMKSLRRKELVVKNELANLTEEAEVKMRLFSAEGISSIEANDVITRKARKEMEYEDIKTEVIILQERMSLSVMGYERLKRELAIQKNMIESRIEKYQLSLNQMHSRFITELKAPVDGVVSALEVENGTPVTPSKRVMTIVTHDDFVVKADVPASIVETLRVGMDADIVSRDNYEDKIYSGKVDKIARVIKTVDRGNYEDKVVEVELSLDSAEGLKPGSPVDIDILGNRMEMITVVDAFSVLEENGRNYVYTIEEGRARKQEVSIGVKTFSKYQVLDLQEGTEIVVNPFAIRNGDKTRVMR</sequence>
<evidence type="ECO:0000256" key="3">
    <source>
        <dbReference type="SAM" id="Coils"/>
    </source>
</evidence>
<keyword evidence="5" id="KW-1185">Reference proteome</keyword>
<dbReference type="InterPro" id="IPR050465">
    <property type="entry name" value="UPF0194_transport"/>
</dbReference>
<feature type="coiled-coil region" evidence="3">
    <location>
        <begin position="185"/>
        <end position="233"/>
    </location>
</feature>
<dbReference type="PANTHER" id="PTHR32347">
    <property type="entry name" value="EFFLUX SYSTEM COMPONENT YKNX-RELATED"/>
    <property type="match status" value="1"/>
</dbReference>
<name>A0A9W6GN95_9FUSO</name>
<dbReference type="Gene3D" id="2.40.420.20">
    <property type="match status" value="1"/>
</dbReference>
<proteinExistence type="predicted"/>
<feature type="coiled-coil region" evidence="3">
    <location>
        <begin position="93"/>
        <end position="160"/>
    </location>
</feature>
<dbReference type="EMBL" id="BSDY01000011">
    <property type="protein sequence ID" value="GLI56906.1"/>
    <property type="molecule type" value="Genomic_DNA"/>
</dbReference>
<organism evidence="4 5">
    <name type="scientific">Propionigenium maris DSM 9537</name>
    <dbReference type="NCBI Taxonomy" id="1123000"/>
    <lineage>
        <taxon>Bacteria</taxon>
        <taxon>Fusobacteriati</taxon>
        <taxon>Fusobacteriota</taxon>
        <taxon>Fusobacteriia</taxon>
        <taxon>Fusobacteriales</taxon>
        <taxon>Fusobacteriaceae</taxon>
        <taxon>Propionigenium</taxon>
    </lineage>
</organism>
<reference evidence="4" key="1">
    <citation type="submission" date="2022-12" db="EMBL/GenBank/DDBJ databases">
        <title>Reference genome sequencing for broad-spectrum identification of bacterial and archaeal isolates by mass spectrometry.</title>
        <authorList>
            <person name="Sekiguchi Y."/>
            <person name="Tourlousse D.M."/>
        </authorList>
    </citation>
    <scope>NUCLEOTIDE SEQUENCE</scope>
    <source>
        <strain evidence="4">10succ1</strain>
    </source>
</reference>
<accession>A0A9W6GN95</accession>
<comment type="caution">
    <text evidence="4">The sequence shown here is derived from an EMBL/GenBank/DDBJ whole genome shotgun (WGS) entry which is preliminary data.</text>
</comment>
<dbReference type="PRINTS" id="PR01490">
    <property type="entry name" value="RTXTOXIND"/>
</dbReference>
<dbReference type="RefSeq" id="WP_281836306.1">
    <property type="nucleotide sequence ID" value="NZ_BSDY01000011.1"/>
</dbReference>
<dbReference type="Proteomes" id="UP001144471">
    <property type="component" value="Unassembled WGS sequence"/>
</dbReference>
<dbReference type="Gene3D" id="2.40.50.100">
    <property type="match status" value="1"/>
</dbReference>
<dbReference type="AlphaFoldDB" id="A0A9W6GN95"/>